<feature type="domain" description="Metallo-beta-lactamase" evidence="2">
    <location>
        <begin position="47"/>
        <end position="253"/>
    </location>
</feature>
<dbReference type="InterPro" id="IPR001279">
    <property type="entry name" value="Metallo-B-lactamas"/>
</dbReference>
<keyword evidence="4" id="KW-1185">Reference proteome</keyword>
<dbReference type="PANTHER" id="PTHR43546:SF9">
    <property type="entry name" value="L-ASCORBATE-6-PHOSPHATE LACTONASE ULAG-RELATED"/>
    <property type="match status" value="1"/>
</dbReference>
<evidence type="ECO:0000259" key="2">
    <source>
        <dbReference type="Pfam" id="PF12706"/>
    </source>
</evidence>
<dbReference type="Proteomes" id="UP001205906">
    <property type="component" value="Unassembled WGS sequence"/>
</dbReference>
<comment type="caution">
    <text evidence="3">The sequence shown here is derived from an EMBL/GenBank/DDBJ whole genome shotgun (WGS) entry which is preliminary data.</text>
</comment>
<dbReference type="SUPFAM" id="SSF56281">
    <property type="entry name" value="Metallo-hydrolase/oxidoreductase"/>
    <property type="match status" value="1"/>
</dbReference>
<name>A0ABT1C405_9HYPH</name>
<reference evidence="3 4" key="1">
    <citation type="submission" date="2022-06" db="EMBL/GenBank/DDBJ databases">
        <title>Mesorhizobium sp. strain RP14 Genome sequencing and assembly.</title>
        <authorList>
            <person name="Kim I."/>
        </authorList>
    </citation>
    <scope>NUCLEOTIDE SEQUENCE [LARGE SCALE GENOMIC DNA]</scope>
    <source>
        <strain evidence="4">RP14(2022)</strain>
    </source>
</reference>
<evidence type="ECO:0000313" key="3">
    <source>
        <dbReference type="EMBL" id="MCO6049544.1"/>
    </source>
</evidence>
<dbReference type="Gene3D" id="3.60.15.10">
    <property type="entry name" value="Ribonuclease Z/Hydroxyacylglutathione hydrolase-like"/>
    <property type="match status" value="1"/>
</dbReference>
<dbReference type="RefSeq" id="WP_252817451.1">
    <property type="nucleotide sequence ID" value="NZ_JAMXQS010000003.1"/>
</dbReference>
<gene>
    <name evidence="3" type="ORF">NGM99_07035</name>
</gene>
<accession>A0ABT1C405</accession>
<evidence type="ECO:0000313" key="4">
    <source>
        <dbReference type="Proteomes" id="UP001205906"/>
    </source>
</evidence>
<dbReference type="EMBL" id="JAMXQS010000003">
    <property type="protein sequence ID" value="MCO6049544.1"/>
    <property type="molecule type" value="Genomic_DNA"/>
</dbReference>
<dbReference type="Pfam" id="PF12706">
    <property type="entry name" value="Lactamase_B_2"/>
    <property type="match status" value="1"/>
</dbReference>
<evidence type="ECO:0000256" key="1">
    <source>
        <dbReference type="ARBA" id="ARBA00022801"/>
    </source>
</evidence>
<proteinExistence type="predicted"/>
<organism evidence="3 4">
    <name type="scientific">Mesorhizobium liriopis</name>
    <dbReference type="NCBI Taxonomy" id="2953882"/>
    <lineage>
        <taxon>Bacteria</taxon>
        <taxon>Pseudomonadati</taxon>
        <taxon>Pseudomonadota</taxon>
        <taxon>Alphaproteobacteria</taxon>
        <taxon>Hyphomicrobiales</taxon>
        <taxon>Phyllobacteriaceae</taxon>
        <taxon>Mesorhizobium</taxon>
    </lineage>
</organism>
<protein>
    <submittedName>
        <fullName evidence="3">MBL fold metallo-hydrolase</fullName>
    </submittedName>
</protein>
<keyword evidence="1" id="KW-0378">Hydrolase</keyword>
<dbReference type="InterPro" id="IPR036866">
    <property type="entry name" value="RibonucZ/Hydroxyglut_hydro"/>
</dbReference>
<dbReference type="PANTHER" id="PTHR43546">
    <property type="entry name" value="UPF0173 METAL-DEPENDENT HYDROLASE MJ1163-RELATED"/>
    <property type="match status" value="1"/>
</dbReference>
<dbReference type="InterPro" id="IPR050114">
    <property type="entry name" value="UPF0173_UPF0282_UlaG_hydrolase"/>
</dbReference>
<sequence>MKATLSAIPFENDGDDTLLVRLRAAPRPGTRLFWLGQAGFVIETAGRRLVIDPYLSDSLAEKYRNKPFSHERLMPPPVQADALGTVDLVLVTHHHTDHMDAQTLQPLLRAAPQSRLVVPAASTTLALERGDVESNRLLPIDAGETIEPFPHLRITATPAAHETRDLDENGRHRFLGYLVESDNDCRIWHSGDCVPFEGLAETVAALSPTVALLPVNGRKKELSAQGIAGNFTVEEAIALARATVAQAMIAHHYGMFAFNTARPEDIDRAAETAPLTVMRAELGTCYACG</sequence>